<dbReference type="CDD" id="cd01650">
    <property type="entry name" value="RT_nLTR_like"/>
    <property type="match status" value="1"/>
</dbReference>
<dbReference type="PANTHER" id="PTHR45717:SF14">
    <property type="entry name" value="LARGE RIBOSOMAL SUBUNIT PROTEIN ML101 (RPPR4)"/>
    <property type="match status" value="1"/>
</dbReference>
<dbReference type="InterPro" id="IPR002885">
    <property type="entry name" value="PPR_rpt"/>
</dbReference>
<evidence type="ECO:0000259" key="4">
    <source>
        <dbReference type="PROSITE" id="PS50878"/>
    </source>
</evidence>
<dbReference type="Pfam" id="PF01535">
    <property type="entry name" value="PPR"/>
    <property type="match status" value="2"/>
</dbReference>
<comment type="similarity">
    <text evidence="1">Belongs to the PPR family. P subfamily.</text>
</comment>
<feature type="repeat" description="PPR" evidence="3">
    <location>
        <begin position="521"/>
        <end position="555"/>
    </location>
</feature>
<dbReference type="SUPFAM" id="SSF56672">
    <property type="entry name" value="DNA/RNA polymerases"/>
    <property type="match status" value="1"/>
</dbReference>
<dbReference type="InterPro" id="IPR043502">
    <property type="entry name" value="DNA/RNA_pol_sf"/>
</dbReference>
<dbReference type="SUPFAM" id="SSF48452">
    <property type="entry name" value="TPR-like"/>
    <property type="match status" value="1"/>
</dbReference>
<protein>
    <recommendedName>
        <fullName evidence="4">Reverse transcriptase domain-containing protein</fullName>
    </recommendedName>
</protein>
<sequence>MYKLAKQRDRSSKDLVQVKCIKDEDQKVLFLEDDIQQRWMRYFVKLFNEECENKIDCSDLSTLNENKDLCFYRRISKTEVREALKKMKGGKAVGPDDIPIEVWKCLGDEGISWLTKLFNTVLKTKKMPDEWRMSVLIPIFKNKGDAQDCANYRGIKLMCHTLKLWERVMEHRLRRDTNVSQNQFGFMPGRSTMEAIHLLRGLMEKYRENKEDLHMIFIDLEKAYDKVPREVLWRVLEKKRVNNAYIQIIKDMYAGAITCVQTQGGLTKYFPISVGLHQGSALSPYLFALVMDVLTRHLQEDVPWCMLFADDILLVDKTREGVEGKLELWRSTLESKGFRLSRSKTEYIECNFSHNRPSEGVVTLADQVINKSTRFRYLGSIVQSDGDIDGDIISRIQVGWLKWRMHQAYCVIEKYLSNLRENSIRWWWMSGFTLRDRIRNEHIREKVGVAPVEDKIRESRLRWFGHVKRRPPDDPLQETMAKRGMNLTLSDHAIQLDLVAKARGISAAEEYFVKLQDHAKNHLTYGALLNCYCKELKTEKAEALVEKMKELNFMSSSMAYNSLMTLYSKTNQPERIPNIIQEMKANDILPDCYTYNIWMRGLAAMNDISGVDRVIEEMKRDGRISADWTTYSNLASIYVDAGMFHKAEVALLELEKRKSLSNLEAYQFLITLYGRTGNLVEVHRIWRSLKLAFPKTPNISYLNAIQVLVKLKDMPAAEAIFKEWESQCSTYDMRVANALIGAYLKEDMLEKAEAFKKRAKKRGGRLNSKTWEIFMDYYMRKGDMKMVLRCVDRGVKKGRSHARIWVPKNEVIMALMTYFEQKKAVKSAEKLIELLKMVQNELGAEVFEALVKVYAAAGKTSPGLRRRLKMENVVISNETEKLLQTVCVE</sequence>
<dbReference type="PROSITE" id="PS50878">
    <property type="entry name" value="RT_POL"/>
    <property type="match status" value="1"/>
</dbReference>
<name>A0AAV7H5V4_DENCH</name>
<evidence type="ECO:0000256" key="3">
    <source>
        <dbReference type="PROSITE-ProRule" id="PRU00708"/>
    </source>
</evidence>
<dbReference type="GO" id="GO:0003729">
    <property type="term" value="F:mRNA binding"/>
    <property type="evidence" value="ECO:0007669"/>
    <property type="project" value="UniProtKB-ARBA"/>
</dbReference>
<dbReference type="AlphaFoldDB" id="A0AAV7H5V4"/>
<evidence type="ECO:0000256" key="1">
    <source>
        <dbReference type="ARBA" id="ARBA00007626"/>
    </source>
</evidence>
<evidence type="ECO:0000313" key="6">
    <source>
        <dbReference type="Proteomes" id="UP000775213"/>
    </source>
</evidence>
<dbReference type="InterPro" id="IPR011990">
    <property type="entry name" value="TPR-like_helical_dom_sf"/>
</dbReference>
<dbReference type="GO" id="GO:0005739">
    <property type="term" value="C:mitochondrion"/>
    <property type="evidence" value="ECO:0007669"/>
    <property type="project" value="TreeGrafter"/>
</dbReference>
<dbReference type="InterPro" id="IPR043128">
    <property type="entry name" value="Rev_trsase/Diguanyl_cyclase"/>
</dbReference>
<dbReference type="Pfam" id="PF00078">
    <property type="entry name" value="RVT_1"/>
    <property type="match status" value="1"/>
</dbReference>
<feature type="repeat" description="PPR" evidence="3">
    <location>
        <begin position="556"/>
        <end position="590"/>
    </location>
</feature>
<gene>
    <name evidence="5" type="ORF">IEQ34_007771</name>
</gene>
<proteinExistence type="inferred from homology"/>
<dbReference type="InterPro" id="IPR000477">
    <property type="entry name" value="RT_dom"/>
</dbReference>
<dbReference type="PANTHER" id="PTHR45717">
    <property type="entry name" value="OS12G0527900 PROTEIN"/>
    <property type="match status" value="1"/>
</dbReference>
<dbReference type="Pfam" id="PF13041">
    <property type="entry name" value="PPR_2"/>
    <property type="match status" value="1"/>
</dbReference>
<organism evidence="5 6">
    <name type="scientific">Dendrobium chrysotoxum</name>
    <name type="common">Orchid</name>
    <dbReference type="NCBI Taxonomy" id="161865"/>
    <lineage>
        <taxon>Eukaryota</taxon>
        <taxon>Viridiplantae</taxon>
        <taxon>Streptophyta</taxon>
        <taxon>Embryophyta</taxon>
        <taxon>Tracheophyta</taxon>
        <taxon>Spermatophyta</taxon>
        <taxon>Magnoliopsida</taxon>
        <taxon>Liliopsida</taxon>
        <taxon>Asparagales</taxon>
        <taxon>Orchidaceae</taxon>
        <taxon>Epidendroideae</taxon>
        <taxon>Malaxideae</taxon>
        <taxon>Dendrobiinae</taxon>
        <taxon>Dendrobium</taxon>
    </lineage>
</organism>
<keyword evidence="6" id="KW-1185">Reference proteome</keyword>
<evidence type="ECO:0000313" key="5">
    <source>
        <dbReference type="EMBL" id="KAH0463189.1"/>
    </source>
</evidence>
<dbReference type="Proteomes" id="UP000775213">
    <property type="component" value="Unassembled WGS sequence"/>
</dbReference>
<dbReference type="EMBL" id="JAGFBR010000008">
    <property type="protein sequence ID" value="KAH0463189.1"/>
    <property type="molecule type" value="Genomic_DNA"/>
</dbReference>
<feature type="domain" description="Reverse transcriptase" evidence="4">
    <location>
        <begin position="120"/>
        <end position="382"/>
    </location>
</feature>
<dbReference type="PROSITE" id="PS51375">
    <property type="entry name" value="PPR"/>
    <property type="match status" value="3"/>
</dbReference>
<dbReference type="Gene3D" id="3.30.70.270">
    <property type="match status" value="1"/>
</dbReference>
<evidence type="ECO:0000256" key="2">
    <source>
        <dbReference type="ARBA" id="ARBA00022737"/>
    </source>
</evidence>
<feature type="repeat" description="PPR" evidence="3">
    <location>
        <begin position="591"/>
        <end position="625"/>
    </location>
</feature>
<dbReference type="FunFam" id="1.25.40.10:FF:000443">
    <property type="entry name" value="Pentatricopeptide repeat-containing protein"/>
    <property type="match status" value="1"/>
</dbReference>
<comment type="caution">
    <text evidence="5">The sequence shown here is derived from an EMBL/GenBank/DDBJ whole genome shotgun (WGS) entry which is preliminary data.</text>
</comment>
<reference evidence="5 6" key="1">
    <citation type="journal article" date="2021" name="Hortic Res">
        <title>Chromosome-scale assembly of the Dendrobium chrysotoxum genome enhances the understanding of orchid evolution.</title>
        <authorList>
            <person name="Zhang Y."/>
            <person name="Zhang G.Q."/>
            <person name="Zhang D."/>
            <person name="Liu X.D."/>
            <person name="Xu X.Y."/>
            <person name="Sun W.H."/>
            <person name="Yu X."/>
            <person name="Zhu X."/>
            <person name="Wang Z.W."/>
            <person name="Zhao X."/>
            <person name="Zhong W.Y."/>
            <person name="Chen H."/>
            <person name="Yin W.L."/>
            <person name="Huang T."/>
            <person name="Niu S.C."/>
            <person name="Liu Z.J."/>
        </authorList>
    </citation>
    <scope>NUCLEOTIDE SEQUENCE [LARGE SCALE GENOMIC DNA]</scope>
    <source>
        <strain evidence="5">Lindl</strain>
    </source>
</reference>
<accession>A0AAV7H5V4</accession>
<dbReference type="Gene3D" id="1.25.40.10">
    <property type="entry name" value="Tetratricopeptide repeat domain"/>
    <property type="match status" value="2"/>
</dbReference>
<keyword evidence="2" id="KW-0677">Repeat</keyword>
<dbReference type="NCBIfam" id="TIGR00756">
    <property type="entry name" value="PPR"/>
    <property type="match status" value="3"/>
</dbReference>